<keyword evidence="1" id="KW-0479">Metal-binding</keyword>
<evidence type="ECO:0000313" key="4">
    <source>
        <dbReference type="Proteomes" id="UP000290445"/>
    </source>
</evidence>
<keyword evidence="1" id="KW-0862">Zinc</keyword>
<dbReference type="KEGG" id="vg:41700010"/>
<dbReference type="Proteomes" id="UP000290445">
    <property type="component" value="Segment"/>
</dbReference>
<accession>A0A2H4UZP3</accession>
<reference evidence="3 4" key="1">
    <citation type="journal article" date="2017" name="Viruses">
        <title>The Operophtera brumata Nucleopolyhedrovirus (OpbuNPV) Represents an Early, Divergent Lineage within Genus Alphabaculovirus.</title>
        <authorList>
            <person name="Harrison R.L."/>
            <person name="Rowley D.L."/>
            <person name="Mowery J.D."/>
            <person name="Bauchan G.R."/>
            <person name="Burand J.P."/>
        </authorList>
    </citation>
    <scope>NUCLEOTIDE SEQUENCE [LARGE SCALE GENOMIC DNA]</scope>
    <source>
        <strain evidence="3">OpbuNPV-MA</strain>
    </source>
</reference>
<feature type="domain" description="RING-type" evidence="2">
    <location>
        <begin position="177"/>
        <end position="226"/>
    </location>
</feature>
<keyword evidence="4" id="KW-1185">Reference proteome</keyword>
<dbReference type="GeneID" id="41700010"/>
<name>A0A2H4UZP3_9ABAC</name>
<evidence type="ECO:0000313" key="3">
    <source>
        <dbReference type="EMBL" id="AUA60237.1"/>
    </source>
</evidence>
<dbReference type="Pfam" id="PF05290">
    <property type="entry name" value="Baculo_IE-1"/>
    <property type="match status" value="1"/>
</dbReference>
<organism evidence="3 4">
    <name type="scientific">Operophtera brumata nucleopolyhedrovirus</name>
    <dbReference type="NCBI Taxonomy" id="1046267"/>
    <lineage>
        <taxon>Viruses</taxon>
        <taxon>Viruses incertae sedis</taxon>
        <taxon>Naldaviricetes</taxon>
        <taxon>Lefavirales</taxon>
        <taxon>Baculoviridae</taxon>
        <taxon>Alphabaculovirus</taxon>
        <taxon>Alphabaculovirus opbrumatae</taxon>
    </lineage>
</organism>
<dbReference type="SUPFAM" id="SSF57850">
    <property type="entry name" value="RING/U-box"/>
    <property type="match status" value="1"/>
</dbReference>
<protein>
    <submittedName>
        <fullName evidence="3">EXON0</fullName>
    </submittedName>
</protein>
<evidence type="ECO:0000256" key="1">
    <source>
        <dbReference type="PROSITE-ProRule" id="PRU00175"/>
    </source>
</evidence>
<proteinExistence type="predicted"/>
<dbReference type="OrthoDB" id="8516at10239"/>
<dbReference type="EMBL" id="MF614691">
    <property type="protein sequence ID" value="AUA60237.1"/>
    <property type="molecule type" value="Genomic_DNA"/>
</dbReference>
<dbReference type="RefSeq" id="YP_009552566.1">
    <property type="nucleotide sequence ID" value="NC_040621.1"/>
</dbReference>
<dbReference type="GO" id="GO:0008270">
    <property type="term" value="F:zinc ion binding"/>
    <property type="evidence" value="ECO:0007669"/>
    <property type="project" value="UniProtKB-KW"/>
</dbReference>
<dbReference type="InterPro" id="IPR001841">
    <property type="entry name" value="Znf_RING"/>
</dbReference>
<dbReference type="Gene3D" id="3.30.40.10">
    <property type="entry name" value="Zinc/RING finger domain, C3HC4 (zinc finger)"/>
    <property type="match status" value="1"/>
</dbReference>
<dbReference type="InterPro" id="IPR007954">
    <property type="entry name" value="Baculo_IE-1"/>
</dbReference>
<evidence type="ECO:0000259" key="2">
    <source>
        <dbReference type="PROSITE" id="PS50089"/>
    </source>
</evidence>
<sequence length="256" mass="29629">MRQVLNEVLDMDPATVDFVSIDFNKILDLHDDMLSNSDFFKIKQKGYIYINSQYYRTFAKHIDKVLVYQDTIDVVFPKDKCMHYIINQISEVLSIIQLASVTIFKNVAFVFVPYVKQIKITAQLFQNDACCQTLVIKLINECNQLIEDCYKQYNDTVCRLQNRIDLTNILLDKAKYCNLCNEHSNLPKFLKTGKTCCSYSICNMCYSTLLERSIKDKKPASCPACRKTYKIGDTDDCEIENVPLGGLLFTDNLYRT</sequence>
<dbReference type="PROSITE" id="PS50089">
    <property type="entry name" value="ZF_RING_2"/>
    <property type="match status" value="1"/>
</dbReference>
<keyword evidence="1" id="KW-0863">Zinc-finger</keyword>
<dbReference type="InterPro" id="IPR013083">
    <property type="entry name" value="Znf_RING/FYVE/PHD"/>
</dbReference>